<evidence type="ECO:0008006" key="3">
    <source>
        <dbReference type="Google" id="ProtNLM"/>
    </source>
</evidence>
<gene>
    <name evidence="1" type="ORF">A2462_02195</name>
</gene>
<protein>
    <recommendedName>
        <fullName evidence="3">Signal peptidase I</fullName>
    </recommendedName>
</protein>
<proteinExistence type="predicted"/>
<organism evidence="1 2">
    <name type="scientific">candidate division WOR-1 bacterium RIFOXYC2_FULL_41_25</name>
    <dbReference type="NCBI Taxonomy" id="1802586"/>
    <lineage>
        <taxon>Bacteria</taxon>
        <taxon>Bacillati</taxon>
        <taxon>Saganbacteria</taxon>
    </lineage>
</organism>
<evidence type="ECO:0000313" key="2">
    <source>
        <dbReference type="Proteomes" id="UP000177309"/>
    </source>
</evidence>
<accession>A0A1F4TMA8</accession>
<comment type="caution">
    <text evidence="1">The sequence shown here is derived from an EMBL/GenBank/DDBJ whole genome shotgun (WGS) entry which is preliminary data.</text>
</comment>
<dbReference type="SUPFAM" id="SSF51306">
    <property type="entry name" value="LexA/Signal peptidase"/>
    <property type="match status" value="1"/>
</dbReference>
<dbReference type="AlphaFoldDB" id="A0A1F4TMA8"/>
<dbReference type="CDD" id="cd06530">
    <property type="entry name" value="S26_SPase_I"/>
    <property type="match status" value="1"/>
</dbReference>
<name>A0A1F4TMA8_UNCSA</name>
<dbReference type="InterPro" id="IPR019533">
    <property type="entry name" value="Peptidase_S26"/>
</dbReference>
<dbReference type="InterPro" id="IPR036286">
    <property type="entry name" value="LexA/Signal_pep-like_sf"/>
</dbReference>
<dbReference type="GO" id="GO:0004252">
    <property type="term" value="F:serine-type endopeptidase activity"/>
    <property type="evidence" value="ECO:0007669"/>
    <property type="project" value="InterPro"/>
</dbReference>
<evidence type="ECO:0000313" key="1">
    <source>
        <dbReference type="EMBL" id="OGC33640.1"/>
    </source>
</evidence>
<dbReference type="Proteomes" id="UP000177309">
    <property type="component" value="Unassembled WGS sequence"/>
</dbReference>
<dbReference type="EMBL" id="MEUI01000030">
    <property type="protein sequence ID" value="OGC33640.1"/>
    <property type="molecule type" value="Genomic_DNA"/>
</dbReference>
<dbReference type="GO" id="GO:0006465">
    <property type="term" value="P:signal peptide processing"/>
    <property type="evidence" value="ECO:0007669"/>
    <property type="project" value="InterPro"/>
</dbReference>
<sequence>MENKPAEYSLPNLLKKENCYVYIGPSMNPTLKAPDILEVTPYKGQPIKVGDVLTFPHPDGSKNITHRAIYVGPDGVRTRGDNNGNTDPWLLKPENITGRVDWALRGKWKRFIHGGLEGRLFEAYVRSKRFIRRKITLLVRPIYRFFVKKPLLKQWFSAKLKPKIINYQRKDYFERQLVIGKYVIGRRFPGRRWRINPLFKLLIDTGQLN</sequence>
<reference evidence="1 2" key="1">
    <citation type="journal article" date="2016" name="Nat. Commun.">
        <title>Thousands of microbial genomes shed light on interconnected biogeochemical processes in an aquifer system.</title>
        <authorList>
            <person name="Anantharaman K."/>
            <person name="Brown C.T."/>
            <person name="Hug L.A."/>
            <person name="Sharon I."/>
            <person name="Castelle C.J."/>
            <person name="Probst A.J."/>
            <person name="Thomas B.C."/>
            <person name="Singh A."/>
            <person name="Wilkins M.J."/>
            <person name="Karaoz U."/>
            <person name="Brodie E.L."/>
            <person name="Williams K.H."/>
            <person name="Hubbard S.S."/>
            <person name="Banfield J.F."/>
        </authorList>
    </citation>
    <scope>NUCLEOTIDE SEQUENCE [LARGE SCALE GENOMIC DNA]</scope>
</reference>